<name>A0A9D5Q750_9BACT</name>
<dbReference type="InterPro" id="IPR002139">
    <property type="entry name" value="Ribo/fructo_kinase"/>
</dbReference>
<dbReference type="PRINTS" id="PR00990">
    <property type="entry name" value="RIBOKINASE"/>
</dbReference>
<keyword evidence="3 4" id="KW-0418">Kinase</keyword>
<dbReference type="InterPro" id="IPR011611">
    <property type="entry name" value="PfkB_dom"/>
</dbReference>
<evidence type="ECO:0000256" key="4">
    <source>
        <dbReference type="RuleBase" id="RU003704"/>
    </source>
</evidence>
<gene>
    <name evidence="6" type="ORF">GF339_15895</name>
</gene>
<dbReference type="InterPro" id="IPR052562">
    <property type="entry name" value="Ketohexokinase-related"/>
</dbReference>
<dbReference type="PANTHER" id="PTHR42774">
    <property type="entry name" value="PHOSPHOTRANSFERASE SYSTEM TRANSPORT PROTEIN"/>
    <property type="match status" value="1"/>
</dbReference>
<dbReference type="Proteomes" id="UP000649604">
    <property type="component" value="Unassembled WGS sequence"/>
</dbReference>
<evidence type="ECO:0000256" key="1">
    <source>
        <dbReference type="ARBA" id="ARBA00010688"/>
    </source>
</evidence>
<comment type="caution">
    <text evidence="6">The sequence shown here is derived from an EMBL/GenBank/DDBJ whole genome shotgun (WGS) entry which is preliminary data.</text>
</comment>
<feature type="domain" description="Carbohydrate kinase PfkB" evidence="5">
    <location>
        <begin position="7"/>
        <end position="289"/>
    </location>
</feature>
<evidence type="ECO:0000313" key="6">
    <source>
        <dbReference type="EMBL" id="MBD3326068.1"/>
    </source>
</evidence>
<evidence type="ECO:0000256" key="3">
    <source>
        <dbReference type="ARBA" id="ARBA00022777"/>
    </source>
</evidence>
<dbReference type="Pfam" id="PF00294">
    <property type="entry name" value="PfkB"/>
    <property type="match status" value="1"/>
</dbReference>
<dbReference type="InterPro" id="IPR029056">
    <property type="entry name" value="Ribokinase-like"/>
</dbReference>
<dbReference type="Gene3D" id="3.40.1190.20">
    <property type="match status" value="1"/>
</dbReference>
<evidence type="ECO:0000313" key="7">
    <source>
        <dbReference type="Proteomes" id="UP000649604"/>
    </source>
</evidence>
<reference evidence="6" key="1">
    <citation type="submission" date="2019-11" db="EMBL/GenBank/DDBJ databases">
        <title>Microbial mats filling the niche in hypersaline microbial mats.</title>
        <authorList>
            <person name="Wong H.L."/>
            <person name="Macleod F.I."/>
            <person name="White R.A. III"/>
            <person name="Burns B.P."/>
        </authorList>
    </citation>
    <scope>NUCLEOTIDE SEQUENCE</scope>
    <source>
        <strain evidence="6">Rbin_158</strain>
    </source>
</reference>
<accession>A0A9D5Q750</accession>
<proteinExistence type="inferred from homology"/>
<dbReference type="EMBL" id="WJJP01000521">
    <property type="protein sequence ID" value="MBD3326068.1"/>
    <property type="molecule type" value="Genomic_DNA"/>
</dbReference>
<dbReference type="PROSITE" id="PS00584">
    <property type="entry name" value="PFKB_KINASES_2"/>
    <property type="match status" value="1"/>
</dbReference>
<organism evidence="6 7">
    <name type="scientific">candidate division KSB3 bacterium</name>
    <dbReference type="NCBI Taxonomy" id="2044937"/>
    <lineage>
        <taxon>Bacteria</taxon>
        <taxon>candidate division KSB3</taxon>
    </lineage>
</organism>
<dbReference type="AlphaFoldDB" id="A0A9D5Q750"/>
<evidence type="ECO:0000259" key="5">
    <source>
        <dbReference type="Pfam" id="PF00294"/>
    </source>
</evidence>
<dbReference type="GO" id="GO:0016301">
    <property type="term" value="F:kinase activity"/>
    <property type="evidence" value="ECO:0007669"/>
    <property type="project" value="UniProtKB-KW"/>
</dbReference>
<protein>
    <recommendedName>
        <fullName evidence="5">Carbohydrate kinase PfkB domain-containing protein</fullName>
    </recommendedName>
</protein>
<dbReference type="PANTHER" id="PTHR42774:SF3">
    <property type="entry name" value="KETOHEXOKINASE"/>
    <property type="match status" value="1"/>
</dbReference>
<sequence>MANILGIGGICVDRLMIVPRIPDWDELEYISEYTMQQGGMVATATVAAARLGEQVEFIGGIGNDDGGRYHLEVLQAARVNTDRMRIFDGAHTAFSFVLVHEVSGKRTIIHYRGVQGKPDLGIGEIDLAGVQFLHLDGYWLEDALKTAQRAKSRGITITLDPSSKLLRDANAADLFRLVDYFMPSYTFARRLTGETDPALAAEQLLHYGGKAVIITKGEEGCFISTRDHYEHLPAFEVPVVDTTGAGDVFHGAFVAGLSKGYDLRQAAQFASAVAALKCTVLGGQSGIPTFQHTQAFLGERGIAF</sequence>
<comment type="similarity">
    <text evidence="1 4">Belongs to the carbohydrate kinase PfkB family.</text>
</comment>
<keyword evidence="2 4" id="KW-0808">Transferase</keyword>
<dbReference type="InterPro" id="IPR002173">
    <property type="entry name" value="Carboh/pur_kinase_PfkB_CS"/>
</dbReference>
<dbReference type="SUPFAM" id="SSF53613">
    <property type="entry name" value="Ribokinase-like"/>
    <property type="match status" value="1"/>
</dbReference>
<evidence type="ECO:0000256" key="2">
    <source>
        <dbReference type="ARBA" id="ARBA00022679"/>
    </source>
</evidence>